<feature type="region of interest" description="Disordered" evidence="1">
    <location>
        <begin position="413"/>
        <end position="441"/>
    </location>
</feature>
<feature type="region of interest" description="Disordered" evidence="1">
    <location>
        <begin position="20"/>
        <end position="142"/>
    </location>
</feature>
<proteinExistence type="predicted"/>
<comment type="caution">
    <text evidence="2">The sequence shown here is derived from an EMBL/GenBank/DDBJ whole genome shotgun (WGS) entry which is preliminary data.</text>
</comment>
<evidence type="ECO:0000313" key="2">
    <source>
        <dbReference type="EMBL" id="KAJ7759717.1"/>
    </source>
</evidence>
<dbReference type="EMBL" id="JARJLG010000051">
    <property type="protein sequence ID" value="KAJ7759717.1"/>
    <property type="molecule type" value="Genomic_DNA"/>
</dbReference>
<accession>A0AAD7JCJ3</accession>
<dbReference type="AlphaFoldDB" id="A0AAD7JCJ3"/>
<sequence>MPDAAPSQPYTFPFSFRFPSALHIPRTPPAGQGTSNAPPRAPPAGKYTSRPPPAGQGSSRTPPAGQGSSHAPPAGQGTSRAPPAGQDTPPGPPPPPTTGSKRPRSGNASNDEQDPTTPRRRRTAYANKSTPKKPKQKEWSIPRKEVPEVAKGLQKAFNLHLRVSMNLLSQLAVPHRLSAEEMAPFEARFASAADVKAQVSHLVASAILPTNEIQQKVSAFLHSVKNMNSSIALDAARIGEQHIIVIFNAIANAGLHAFAPDVFGNVESMYNLLHEHLAIHTFRTVGIAFAYSGFNPITHPLFNDYNLLRSFYRSYIYGHMAEQARKEERDPGRVARDATNNDVYKRRDELKSQRAAQIADDCFDKHVALLADEVECHSDDDEPASGSTEYLIHEKEGRDAGVTTLFRILSERRDDAKSKTRRRGSWRPRTRTPKLGASAISRPLPTKVPIDYFSHEFFNKMSVRQRKTYMDNGVALPTADHCTKWEDIEKWKGLDREKFMTEYGNAKLALYKLPTEAELARLEQSKDDDDDDE</sequence>
<protein>
    <submittedName>
        <fullName evidence="2">Uncharacterized protein</fullName>
    </submittedName>
</protein>
<organism evidence="2 3">
    <name type="scientific">Mycena maculata</name>
    <dbReference type="NCBI Taxonomy" id="230809"/>
    <lineage>
        <taxon>Eukaryota</taxon>
        <taxon>Fungi</taxon>
        <taxon>Dikarya</taxon>
        <taxon>Basidiomycota</taxon>
        <taxon>Agaricomycotina</taxon>
        <taxon>Agaricomycetes</taxon>
        <taxon>Agaricomycetidae</taxon>
        <taxon>Agaricales</taxon>
        <taxon>Marasmiineae</taxon>
        <taxon>Mycenaceae</taxon>
        <taxon>Mycena</taxon>
    </lineage>
</organism>
<feature type="compositionally biased region" description="Polar residues" evidence="1">
    <location>
        <begin position="56"/>
        <end position="69"/>
    </location>
</feature>
<evidence type="ECO:0000313" key="3">
    <source>
        <dbReference type="Proteomes" id="UP001215280"/>
    </source>
</evidence>
<name>A0AAD7JCJ3_9AGAR</name>
<reference evidence="2" key="1">
    <citation type="submission" date="2023-03" db="EMBL/GenBank/DDBJ databases">
        <title>Massive genome expansion in bonnet fungi (Mycena s.s.) driven by repeated elements and novel gene families across ecological guilds.</title>
        <authorList>
            <consortium name="Lawrence Berkeley National Laboratory"/>
            <person name="Harder C.B."/>
            <person name="Miyauchi S."/>
            <person name="Viragh M."/>
            <person name="Kuo A."/>
            <person name="Thoen E."/>
            <person name="Andreopoulos B."/>
            <person name="Lu D."/>
            <person name="Skrede I."/>
            <person name="Drula E."/>
            <person name="Henrissat B."/>
            <person name="Morin E."/>
            <person name="Kohler A."/>
            <person name="Barry K."/>
            <person name="LaButti K."/>
            <person name="Morin E."/>
            <person name="Salamov A."/>
            <person name="Lipzen A."/>
            <person name="Mereny Z."/>
            <person name="Hegedus B."/>
            <person name="Baldrian P."/>
            <person name="Stursova M."/>
            <person name="Weitz H."/>
            <person name="Taylor A."/>
            <person name="Grigoriev I.V."/>
            <person name="Nagy L.G."/>
            <person name="Martin F."/>
            <person name="Kauserud H."/>
        </authorList>
    </citation>
    <scope>NUCLEOTIDE SEQUENCE</scope>
    <source>
        <strain evidence="2">CBHHK188m</strain>
    </source>
</reference>
<keyword evidence="3" id="KW-1185">Reference proteome</keyword>
<dbReference type="Proteomes" id="UP001215280">
    <property type="component" value="Unassembled WGS sequence"/>
</dbReference>
<feature type="compositionally biased region" description="Basic residues" evidence="1">
    <location>
        <begin position="419"/>
        <end position="432"/>
    </location>
</feature>
<gene>
    <name evidence="2" type="ORF">DFH07DRAFT_918855</name>
</gene>
<evidence type="ECO:0000256" key="1">
    <source>
        <dbReference type="SAM" id="MobiDB-lite"/>
    </source>
</evidence>